<reference evidence="1 2" key="1">
    <citation type="submission" date="2014-06" db="EMBL/GenBank/DDBJ databases">
        <title>Evolutionary Origins and Diversification of the Mycorrhizal Mutualists.</title>
        <authorList>
            <consortium name="DOE Joint Genome Institute"/>
            <consortium name="Mycorrhizal Genomics Consortium"/>
            <person name="Kohler A."/>
            <person name="Kuo A."/>
            <person name="Nagy L.G."/>
            <person name="Floudas D."/>
            <person name="Copeland A."/>
            <person name="Barry K.W."/>
            <person name="Cichocki N."/>
            <person name="Veneault-Fourrey C."/>
            <person name="LaButti K."/>
            <person name="Lindquist E.A."/>
            <person name="Lipzen A."/>
            <person name="Lundell T."/>
            <person name="Morin E."/>
            <person name="Murat C."/>
            <person name="Riley R."/>
            <person name="Ohm R."/>
            <person name="Sun H."/>
            <person name="Tunlid A."/>
            <person name="Henrissat B."/>
            <person name="Grigoriev I.V."/>
            <person name="Hibbett D.S."/>
            <person name="Martin F."/>
        </authorList>
    </citation>
    <scope>NUCLEOTIDE SEQUENCE [LARGE SCALE GENOMIC DNA]</scope>
    <source>
        <strain evidence="1 2">SS14</strain>
    </source>
</reference>
<name>A0A0C9UJQ7_SPHS4</name>
<evidence type="ECO:0000313" key="2">
    <source>
        <dbReference type="Proteomes" id="UP000054279"/>
    </source>
</evidence>
<dbReference type="AlphaFoldDB" id="A0A0C9UJQ7"/>
<keyword evidence="2" id="KW-1185">Reference proteome</keyword>
<dbReference type="EMBL" id="KN837290">
    <property type="protein sequence ID" value="KIJ29132.1"/>
    <property type="molecule type" value="Genomic_DNA"/>
</dbReference>
<dbReference type="Proteomes" id="UP000054279">
    <property type="component" value="Unassembled WGS sequence"/>
</dbReference>
<organism evidence="1 2">
    <name type="scientific">Sphaerobolus stellatus (strain SS14)</name>
    <dbReference type="NCBI Taxonomy" id="990650"/>
    <lineage>
        <taxon>Eukaryota</taxon>
        <taxon>Fungi</taxon>
        <taxon>Dikarya</taxon>
        <taxon>Basidiomycota</taxon>
        <taxon>Agaricomycotina</taxon>
        <taxon>Agaricomycetes</taxon>
        <taxon>Phallomycetidae</taxon>
        <taxon>Geastrales</taxon>
        <taxon>Sphaerobolaceae</taxon>
        <taxon>Sphaerobolus</taxon>
    </lineage>
</organism>
<protein>
    <submittedName>
        <fullName evidence="1">Uncharacterized protein</fullName>
    </submittedName>
</protein>
<accession>A0A0C9UJQ7</accession>
<sequence>MTKNSSTSSGTPTLSSMNMEDSFEFHEHDDSMSYLSYDDAGTSAERLALDTESWIVWETLHGCQEAAFEDIPSRFSECLSVFHESVVEPKENDYTIATYEDIFRIAGATLCQEPWCLPSVVHQPSEYDAQRSYIAHILELSSVVPTASINVDFDPNRNFSYNPTFLDSSSPLFYNKEPQFASVVFTNASQLSCDPETLSFHEVRRYSRLATTAVLRQTHAFGVDSPIFGVLLKGREVAIHVDWYEERDGAIDCNSAFYEADTTDIKMWNLNNSFDTHALFAILSNLSSYTHNSYTPKIHYSLSHIRQPIKSWKWNPSTLPPVLTRTRIHELGYSNEPYGEKLQRWQSTLRIGKERPEKSLGGRLLVANIPKDVLSPPSTPGEV</sequence>
<proteinExistence type="predicted"/>
<gene>
    <name evidence="1" type="ORF">M422DRAFT_71306</name>
</gene>
<dbReference type="OrthoDB" id="3263630at2759"/>
<evidence type="ECO:0000313" key="1">
    <source>
        <dbReference type="EMBL" id="KIJ29132.1"/>
    </source>
</evidence>
<dbReference type="HOGENOM" id="CLU_721929_0_0_1"/>